<protein>
    <submittedName>
        <fullName evidence="1">Uncharacterized protein</fullName>
    </submittedName>
</protein>
<reference evidence="1 2" key="1">
    <citation type="submission" date="2024-01" db="EMBL/GenBank/DDBJ databases">
        <title>Genome assemblies of Stephania.</title>
        <authorList>
            <person name="Yang L."/>
        </authorList>
    </citation>
    <scope>NUCLEOTIDE SEQUENCE [LARGE SCALE GENOMIC DNA]</scope>
    <source>
        <strain evidence="1">YNDBR</strain>
        <tissue evidence="1">Leaf</tissue>
    </source>
</reference>
<comment type="caution">
    <text evidence="1">The sequence shown here is derived from an EMBL/GenBank/DDBJ whole genome shotgun (WGS) entry which is preliminary data.</text>
</comment>
<gene>
    <name evidence="1" type="ORF">Syun_009188</name>
</gene>
<dbReference type="AlphaFoldDB" id="A0AAP0PQE7"/>
<name>A0AAP0PQE7_9MAGN</name>
<organism evidence="1 2">
    <name type="scientific">Stephania yunnanensis</name>
    <dbReference type="NCBI Taxonomy" id="152371"/>
    <lineage>
        <taxon>Eukaryota</taxon>
        <taxon>Viridiplantae</taxon>
        <taxon>Streptophyta</taxon>
        <taxon>Embryophyta</taxon>
        <taxon>Tracheophyta</taxon>
        <taxon>Spermatophyta</taxon>
        <taxon>Magnoliopsida</taxon>
        <taxon>Ranunculales</taxon>
        <taxon>Menispermaceae</taxon>
        <taxon>Menispermoideae</taxon>
        <taxon>Cissampelideae</taxon>
        <taxon>Stephania</taxon>
    </lineage>
</organism>
<evidence type="ECO:0000313" key="1">
    <source>
        <dbReference type="EMBL" id="KAK9150879.1"/>
    </source>
</evidence>
<accession>A0AAP0PQE7</accession>
<dbReference type="EMBL" id="JBBNAF010000004">
    <property type="protein sequence ID" value="KAK9150879.1"/>
    <property type="molecule type" value="Genomic_DNA"/>
</dbReference>
<dbReference type="Proteomes" id="UP001420932">
    <property type="component" value="Unassembled WGS sequence"/>
</dbReference>
<proteinExistence type="predicted"/>
<sequence length="103" mass="11155">MLIVLGVQLFFVMKNSSTLVKSPNELILSSALVTWTWVEVTPPDFLVYVHDALDCNTCDPTLSEWRPELALSARVGDSANLASAARDQVSGQLNATTSGNLMT</sequence>
<keyword evidence="2" id="KW-1185">Reference proteome</keyword>
<evidence type="ECO:0000313" key="2">
    <source>
        <dbReference type="Proteomes" id="UP001420932"/>
    </source>
</evidence>